<gene>
    <name evidence="3" type="ORF">TTHERM_00576900</name>
</gene>
<reference evidence="4" key="1">
    <citation type="journal article" date="2006" name="PLoS Biol.">
        <title>Macronuclear genome sequence of the ciliate Tetrahymena thermophila, a model eukaryote.</title>
        <authorList>
            <person name="Eisen J.A."/>
            <person name="Coyne R.S."/>
            <person name="Wu M."/>
            <person name="Wu D."/>
            <person name="Thiagarajan M."/>
            <person name="Wortman J.R."/>
            <person name="Badger J.H."/>
            <person name="Ren Q."/>
            <person name="Amedeo P."/>
            <person name="Jones K.M."/>
            <person name="Tallon L.J."/>
            <person name="Delcher A.L."/>
            <person name="Salzberg S.L."/>
            <person name="Silva J.C."/>
            <person name="Haas B.J."/>
            <person name="Majoros W.H."/>
            <person name="Farzad M."/>
            <person name="Carlton J.M."/>
            <person name="Smith R.K. Jr."/>
            <person name="Garg J."/>
            <person name="Pearlman R.E."/>
            <person name="Karrer K.M."/>
            <person name="Sun L."/>
            <person name="Manning G."/>
            <person name="Elde N.C."/>
            <person name="Turkewitz A.P."/>
            <person name="Asai D.J."/>
            <person name="Wilkes D.E."/>
            <person name="Wang Y."/>
            <person name="Cai H."/>
            <person name="Collins K."/>
            <person name="Stewart B.A."/>
            <person name="Lee S.R."/>
            <person name="Wilamowska K."/>
            <person name="Weinberg Z."/>
            <person name="Ruzzo W.L."/>
            <person name="Wloga D."/>
            <person name="Gaertig J."/>
            <person name="Frankel J."/>
            <person name="Tsao C.-C."/>
            <person name="Gorovsky M.A."/>
            <person name="Keeling P.J."/>
            <person name="Waller R.F."/>
            <person name="Patron N.J."/>
            <person name="Cherry J.M."/>
            <person name="Stover N.A."/>
            <person name="Krieger C.J."/>
            <person name="del Toro C."/>
            <person name="Ryder H.F."/>
            <person name="Williamson S.C."/>
            <person name="Barbeau R.A."/>
            <person name="Hamilton E.P."/>
            <person name="Orias E."/>
        </authorList>
    </citation>
    <scope>NUCLEOTIDE SEQUENCE [LARGE SCALE GENOMIC DNA]</scope>
    <source>
        <strain evidence="4">SB210</strain>
    </source>
</reference>
<accession>Q22V13</accession>
<feature type="compositionally biased region" description="Low complexity" evidence="1">
    <location>
        <begin position="197"/>
        <end position="207"/>
    </location>
</feature>
<dbReference type="GO" id="GO:0005886">
    <property type="term" value="C:plasma membrane"/>
    <property type="evidence" value="ECO:0007669"/>
    <property type="project" value="TreeGrafter"/>
</dbReference>
<keyword evidence="4" id="KW-1185">Reference proteome</keyword>
<evidence type="ECO:0000259" key="2">
    <source>
        <dbReference type="Pfam" id="PF06911"/>
    </source>
</evidence>
<organism evidence="3 4">
    <name type="scientific">Tetrahymena thermophila (strain SB210)</name>
    <dbReference type="NCBI Taxonomy" id="312017"/>
    <lineage>
        <taxon>Eukaryota</taxon>
        <taxon>Sar</taxon>
        <taxon>Alveolata</taxon>
        <taxon>Ciliophora</taxon>
        <taxon>Intramacronucleata</taxon>
        <taxon>Oligohymenophorea</taxon>
        <taxon>Hymenostomatida</taxon>
        <taxon>Tetrahymenina</taxon>
        <taxon>Tetrahymenidae</taxon>
        <taxon>Tetrahymena</taxon>
    </lineage>
</organism>
<dbReference type="AlphaFoldDB" id="Q22V13"/>
<dbReference type="EMBL" id="GG662798">
    <property type="protein sequence ID" value="EAR89135.1"/>
    <property type="molecule type" value="Genomic_DNA"/>
</dbReference>
<dbReference type="PANTHER" id="PTHR21068">
    <property type="entry name" value="SPARTIN"/>
    <property type="match status" value="1"/>
</dbReference>
<dbReference type="PANTHER" id="PTHR21068:SF43">
    <property type="entry name" value="SPARTIN"/>
    <property type="match status" value="1"/>
</dbReference>
<protein>
    <submittedName>
        <fullName evidence="3">Senescence-associated protein</fullName>
    </submittedName>
</protein>
<dbReference type="eggNOG" id="KOG2709">
    <property type="taxonomic scope" value="Eukaryota"/>
</dbReference>
<dbReference type="InParanoid" id="Q22V13"/>
<dbReference type="OMA" id="NDEVEMI"/>
<dbReference type="InterPro" id="IPR009686">
    <property type="entry name" value="Senescence/spartin_C"/>
</dbReference>
<evidence type="ECO:0000313" key="3">
    <source>
        <dbReference type="EMBL" id="EAR89135.1"/>
    </source>
</evidence>
<feature type="region of interest" description="Disordered" evidence="1">
    <location>
        <begin position="197"/>
        <end position="221"/>
    </location>
</feature>
<dbReference type="HOGENOM" id="CLU_659713_0_0_1"/>
<dbReference type="OrthoDB" id="20821at2759"/>
<dbReference type="STRING" id="312017.Q22V13"/>
<dbReference type="Proteomes" id="UP000009168">
    <property type="component" value="Unassembled WGS sequence"/>
</dbReference>
<dbReference type="KEGG" id="tet:TTHERM_00576900"/>
<proteinExistence type="predicted"/>
<dbReference type="RefSeq" id="XP_001009380.1">
    <property type="nucleotide sequence ID" value="XM_001009380.1"/>
</dbReference>
<dbReference type="GeneID" id="7834675"/>
<name>Q22V13_TETTS</name>
<evidence type="ECO:0000313" key="4">
    <source>
        <dbReference type="Proteomes" id="UP000009168"/>
    </source>
</evidence>
<dbReference type="Pfam" id="PF06911">
    <property type="entry name" value="Senescence"/>
    <property type="match status" value="1"/>
</dbReference>
<dbReference type="InterPro" id="IPR045036">
    <property type="entry name" value="Spartin-like"/>
</dbReference>
<sequence length="417" mass="46592">MVDVVQIQDVIIYEVQNVQLLAVPNKGDVQTVFENDTLQVIQNEQQEIFIKVNNFQYQLFQETPIYLTAYQTHRSYIFPCIQVNYAVLLSNNTPNYEDIYDCLDQILSSLSNLIYNQGQKEQKLDSIRKSQILLKSSEQNLTPEGENQIQEYQTPMGDDKSYDNHTPQGNDEVEMINDQIKNNQSIQEQQLQMKLVQQSQELQQKNSQQEDNKKNPQSSNSIAKYIGLGGSFISKGIQVGAGVVHSGIQMTGNFFEKKIKKNKDIKVSNSTKNAIKLIKTFSGRVIEVTSLAASQIINASIKISSMAISAITNKIDGPSAKTQNQSFQYLRGVAQASLQATSSILDNLDQAADKIGKQINESVTQVVQKKFGDDAAEIVNDGVQVALNVNGAYRNINQLAVQKVMIKTAKESIKQVI</sequence>
<evidence type="ECO:0000256" key="1">
    <source>
        <dbReference type="SAM" id="MobiDB-lite"/>
    </source>
</evidence>
<feature type="domain" description="Senescence" evidence="2">
    <location>
        <begin position="225"/>
        <end position="410"/>
    </location>
</feature>